<dbReference type="VEuPathDB" id="FungiDB:FOC4_g10003965"/>
<dbReference type="AlphaFoldDB" id="A0A2H3SW70"/>
<proteinExistence type="inferred from homology"/>
<dbReference type="Pfam" id="PF21269">
    <property type="entry name" value="TreT_GT1"/>
    <property type="match status" value="2"/>
</dbReference>
<dbReference type="PANTHER" id="PTHR47779:SF1">
    <property type="entry name" value="SYNTHASE (CCG-9), PUTATIVE (AFU_ORTHOLOGUE AFUA_3G12100)-RELATED"/>
    <property type="match status" value="1"/>
</dbReference>
<dbReference type="GO" id="GO:0006006">
    <property type="term" value="P:glucose metabolic process"/>
    <property type="evidence" value="ECO:0007669"/>
    <property type="project" value="UniProtKB-KW"/>
</dbReference>
<evidence type="ECO:0000256" key="2">
    <source>
        <dbReference type="ARBA" id="ARBA00011738"/>
    </source>
</evidence>
<feature type="domain" description="Trehalose synthase N-terminal" evidence="9">
    <location>
        <begin position="320"/>
        <end position="388"/>
    </location>
</feature>
<evidence type="ECO:0000256" key="7">
    <source>
        <dbReference type="SAM" id="MobiDB-lite"/>
    </source>
</evidence>
<dbReference type="GO" id="GO:0016757">
    <property type="term" value="F:glycosyltransferase activity"/>
    <property type="evidence" value="ECO:0007669"/>
    <property type="project" value="UniProtKB-KW"/>
</dbReference>
<evidence type="ECO:0000259" key="9">
    <source>
        <dbReference type="Pfam" id="PF21269"/>
    </source>
</evidence>
<dbReference type="InterPro" id="IPR049438">
    <property type="entry name" value="TreT_GT1"/>
</dbReference>
<dbReference type="InterPro" id="IPR052078">
    <property type="entry name" value="Trehalose_Metab_GTase"/>
</dbReference>
<dbReference type="VEuPathDB" id="FungiDB:FOC1_g10000336"/>
<evidence type="ECO:0000259" key="8">
    <source>
        <dbReference type="Pfam" id="PF00534"/>
    </source>
</evidence>
<name>A0A2H3SW70_FUSOX</name>
<gene>
    <name evidence="10" type="ORF">FRV6_04919</name>
</gene>
<keyword evidence="6" id="KW-0119">Carbohydrate metabolism</keyword>
<dbReference type="Gene3D" id="3.40.50.2000">
    <property type="entry name" value="Glycogen Phosphorylase B"/>
    <property type="match status" value="2"/>
</dbReference>
<dbReference type="SUPFAM" id="SSF53756">
    <property type="entry name" value="UDP-Glycosyltransferase/glycogen phosphorylase"/>
    <property type="match status" value="1"/>
</dbReference>
<dbReference type="EMBL" id="FMJY01000003">
    <property type="protein sequence ID" value="SCO80706.1"/>
    <property type="molecule type" value="Genomic_DNA"/>
</dbReference>
<sequence>MDLSDRSVDNQTAVTAPPIAYDNFQRRPSAIYAGIAVSYYFTSRRVTLAVAVHDSLYMLDYAQHNISSAREYQYDHAEKFIGLAMSTNLAEWCPDLCARLWLELDIIPIVLRKVEEKASWGSYDEQLPFKSLDEQAEFFGPSQAPALEIGSRGVVEVDAAFHVKLTRPLDYQTTVGPTTWSAVNKFANDLKKRRVKIASFSATPQGGGVALMRHALVRLAKVLGVDLEWYVPKPRPGVFRITKNNHNILQGVAPPGMRFTPKERDAVRDWVHENADRFWFKRAGPPAPEWLEKHASLLPQLPVLPWFQKNGPLVHPIDGGANVIIIDDPQLPFLIPLIKKRTPDRPVIYRSHIQIGSDLVATPSTPQAEAWELLWESIKQADLFISHPVRAFVPKNVPLSTVGYMPASTDWLDGLTKPMSDWDISYYGRIFNSQCREQHMPTIQIPEEEYIAQIVRFDPSKGICDVLVSYERFHKLLYHSFPDWRPPKLLICGHGSVDDPDGTIVYDTALEYVDHHLNHLKHLICIVRIGPSDQMLNALLSKAKIALQLSTREGFEIKVSEALHKGKPVIATLAGGIPLQIQHGKNGFLVDVSDTDAVAENLFHLWTDQKLYGRMSEFASTNVSDEEKRIQPNERWINDMAREEANEPYQPLESRLKRAVHTSEAK</sequence>
<evidence type="ECO:0000256" key="4">
    <source>
        <dbReference type="ARBA" id="ARBA00022676"/>
    </source>
</evidence>
<reference evidence="11" key="1">
    <citation type="submission" date="2016-09" db="EMBL/GenBank/DDBJ databases">
        <authorList>
            <person name="Guldener U."/>
        </authorList>
    </citation>
    <scope>NUCLEOTIDE SEQUENCE [LARGE SCALE GENOMIC DNA]</scope>
    <source>
        <strain evidence="11">V64-1</strain>
    </source>
</reference>
<dbReference type="Pfam" id="PF00534">
    <property type="entry name" value="Glycos_transf_1"/>
    <property type="match status" value="1"/>
</dbReference>
<feature type="region of interest" description="Disordered" evidence="7">
    <location>
        <begin position="643"/>
        <end position="666"/>
    </location>
</feature>
<comment type="subunit">
    <text evidence="2">Homodimer.</text>
</comment>
<dbReference type="VEuPathDB" id="FungiDB:HZS61_004837"/>
<dbReference type="OrthoDB" id="937291at2759"/>
<protein>
    <submittedName>
        <fullName evidence="10">Related to trehalose synthase (Ccg-9)</fullName>
    </submittedName>
</protein>
<evidence type="ECO:0000256" key="5">
    <source>
        <dbReference type="ARBA" id="ARBA00022679"/>
    </source>
</evidence>
<evidence type="ECO:0000256" key="3">
    <source>
        <dbReference type="ARBA" id="ARBA00022526"/>
    </source>
</evidence>
<evidence type="ECO:0000313" key="11">
    <source>
        <dbReference type="Proteomes" id="UP000219369"/>
    </source>
</evidence>
<evidence type="ECO:0000256" key="6">
    <source>
        <dbReference type="ARBA" id="ARBA00023277"/>
    </source>
</evidence>
<feature type="domain" description="Trehalose synthase N-terminal" evidence="9">
    <location>
        <begin position="200"/>
        <end position="280"/>
    </location>
</feature>
<keyword evidence="5" id="KW-0808">Transferase</keyword>
<organism evidence="10 11">
    <name type="scientific">Fusarium oxysporum</name>
    <name type="common">Fusarium vascular wilt</name>
    <dbReference type="NCBI Taxonomy" id="5507"/>
    <lineage>
        <taxon>Eukaryota</taxon>
        <taxon>Fungi</taxon>
        <taxon>Dikarya</taxon>
        <taxon>Ascomycota</taxon>
        <taxon>Pezizomycotina</taxon>
        <taxon>Sordariomycetes</taxon>
        <taxon>Hypocreomycetidae</taxon>
        <taxon>Hypocreales</taxon>
        <taxon>Nectriaceae</taxon>
        <taxon>Fusarium</taxon>
        <taxon>Fusarium oxysporum species complex</taxon>
    </lineage>
</organism>
<dbReference type="Proteomes" id="UP000219369">
    <property type="component" value="Unassembled WGS sequence"/>
</dbReference>
<dbReference type="InterPro" id="IPR001296">
    <property type="entry name" value="Glyco_trans_1"/>
</dbReference>
<comment type="similarity">
    <text evidence="1">Belongs to the glycosyltransferase group 1 family. Glycosyltransferase 4 subfamily.</text>
</comment>
<accession>A0A2H3SW70</accession>
<dbReference type="VEuPathDB" id="FungiDB:FOIG_09674"/>
<dbReference type="PANTHER" id="PTHR47779">
    <property type="entry name" value="SYNTHASE (CCG-9), PUTATIVE (AFU_ORTHOLOGUE AFUA_3G12100)-RELATED"/>
    <property type="match status" value="1"/>
</dbReference>
<evidence type="ECO:0000313" key="10">
    <source>
        <dbReference type="EMBL" id="SCO80706.1"/>
    </source>
</evidence>
<keyword evidence="3" id="KW-0313">Glucose metabolism</keyword>
<feature type="domain" description="Glycosyl transferase family 1" evidence="8">
    <location>
        <begin position="444"/>
        <end position="619"/>
    </location>
</feature>
<evidence type="ECO:0000256" key="1">
    <source>
        <dbReference type="ARBA" id="ARBA00009481"/>
    </source>
</evidence>
<keyword evidence="4" id="KW-0328">Glycosyltransferase</keyword>